<evidence type="ECO:0000256" key="1">
    <source>
        <dbReference type="SAM" id="Phobius"/>
    </source>
</evidence>
<comment type="caution">
    <text evidence="2">The sequence shown here is derived from an EMBL/GenBank/DDBJ whole genome shotgun (WGS) entry which is preliminary data.</text>
</comment>
<dbReference type="EMBL" id="BMFR01000009">
    <property type="protein sequence ID" value="GGG77556.1"/>
    <property type="molecule type" value="Genomic_DNA"/>
</dbReference>
<keyword evidence="3" id="KW-1185">Reference proteome</keyword>
<sequence>MIIVTLGLETHLLPQDIFAVNIVICLVITIVTPPMMKWFLISNELPIRICRRYVEHTKDIFSPYSKRC</sequence>
<evidence type="ECO:0000313" key="2">
    <source>
        <dbReference type="EMBL" id="GGG77556.1"/>
    </source>
</evidence>
<proteinExistence type="predicted"/>
<gene>
    <name evidence="2" type="ORF">GCM10011398_23340</name>
</gene>
<organism evidence="2 3">
    <name type="scientific">Virgibacillus oceani</name>
    <dbReference type="NCBI Taxonomy" id="1479511"/>
    <lineage>
        <taxon>Bacteria</taxon>
        <taxon>Bacillati</taxon>
        <taxon>Bacillota</taxon>
        <taxon>Bacilli</taxon>
        <taxon>Bacillales</taxon>
        <taxon>Bacillaceae</taxon>
        <taxon>Virgibacillus</taxon>
    </lineage>
</organism>
<evidence type="ECO:0008006" key="4">
    <source>
        <dbReference type="Google" id="ProtNLM"/>
    </source>
</evidence>
<reference evidence="2" key="1">
    <citation type="journal article" date="2014" name="Int. J. Syst. Evol. Microbiol.">
        <title>Complete genome sequence of Corynebacterium casei LMG S-19264T (=DSM 44701T), isolated from a smear-ripened cheese.</title>
        <authorList>
            <consortium name="US DOE Joint Genome Institute (JGI-PGF)"/>
            <person name="Walter F."/>
            <person name="Albersmeier A."/>
            <person name="Kalinowski J."/>
            <person name="Ruckert C."/>
        </authorList>
    </citation>
    <scope>NUCLEOTIDE SEQUENCE</scope>
    <source>
        <strain evidence="2">CGMCC 1.12754</strain>
    </source>
</reference>
<reference evidence="2" key="2">
    <citation type="submission" date="2020-09" db="EMBL/GenBank/DDBJ databases">
        <authorList>
            <person name="Sun Q."/>
            <person name="Zhou Y."/>
        </authorList>
    </citation>
    <scope>NUCLEOTIDE SEQUENCE</scope>
    <source>
        <strain evidence="2">CGMCC 1.12754</strain>
    </source>
</reference>
<feature type="transmembrane region" description="Helical" evidence="1">
    <location>
        <begin position="17"/>
        <end position="41"/>
    </location>
</feature>
<keyword evidence="1" id="KW-0472">Membrane</keyword>
<dbReference type="AlphaFoldDB" id="A0A917HFG1"/>
<evidence type="ECO:0000313" key="3">
    <source>
        <dbReference type="Proteomes" id="UP000622860"/>
    </source>
</evidence>
<accession>A0A917HFG1</accession>
<dbReference type="Proteomes" id="UP000622860">
    <property type="component" value="Unassembled WGS sequence"/>
</dbReference>
<keyword evidence="1" id="KW-0812">Transmembrane</keyword>
<name>A0A917HFG1_9BACI</name>
<keyword evidence="1" id="KW-1133">Transmembrane helix</keyword>
<protein>
    <recommendedName>
        <fullName evidence="4">Cation/H+ exchanger domain-containing protein</fullName>
    </recommendedName>
</protein>